<dbReference type="GO" id="GO:0003677">
    <property type="term" value="F:DNA binding"/>
    <property type="evidence" value="ECO:0007669"/>
    <property type="project" value="UniProtKB-KW"/>
</dbReference>
<dbReference type="SMART" id="SM00487">
    <property type="entry name" value="DEXDc"/>
    <property type="match status" value="1"/>
</dbReference>
<accession>A0A9Q9DSP5</accession>
<evidence type="ECO:0000256" key="5">
    <source>
        <dbReference type="ARBA" id="ARBA00022801"/>
    </source>
</evidence>
<dbReference type="GO" id="GO:0003678">
    <property type="term" value="F:DNA helicase activity"/>
    <property type="evidence" value="ECO:0007669"/>
    <property type="project" value="UniProtKB-EC"/>
</dbReference>
<feature type="domain" description="Helicase C-terminal" evidence="13">
    <location>
        <begin position="956"/>
        <end position="1106"/>
    </location>
</feature>
<evidence type="ECO:0000256" key="8">
    <source>
        <dbReference type="ARBA" id="ARBA00022853"/>
    </source>
</evidence>
<feature type="compositionally biased region" description="Basic and acidic residues" evidence="11">
    <location>
        <begin position="1148"/>
        <end position="1160"/>
    </location>
</feature>
<keyword evidence="4" id="KW-0547">Nucleotide-binding</keyword>
<dbReference type="Gene3D" id="3.40.50.300">
    <property type="entry name" value="P-loop containing nucleotide triphosphate hydrolases"/>
    <property type="match status" value="1"/>
</dbReference>
<feature type="region of interest" description="Disordered" evidence="11">
    <location>
        <begin position="1138"/>
        <end position="1160"/>
    </location>
</feature>
<dbReference type="Pfam" id="PF00176">
    <property type="entry name" value="SNF2-rel_dom"/>
    <property type="match status" value="1"/>
</dbReference>
<keyword evidence="10" id="KW-0539">Nucleus</keyword>
<dbReference type="OrthoDB" id="5857104at2759"/>
<evidence type="ECO:0000256" key="10">
    <source>
        <dbReference type="ARBA" id="ARBA00023242"/>
    </source>
</evidence>
<evidence type="ECO:0000256" key="4">
    <source>
        <dbReference type="ARBA" id="ARBA00022741"/>
    </source>
</evidence>
<dbReference type="PROSITE" id="PS51192">
    <property type="entry name" value="HELICASE_ATP_BIND_1"/>
    <property type="match status" value="1"/>
</dbReference>
<evidence type="ECO:0000256" key="9">
    <source>
        <dbReference type="ARBA" id="ARBA00023125"/>
    </source>
</evidence>
<keyword evidence="6" id="KW-0347">Helicase</keyword>
<reference evidence="14" key="1">
    <citation type="submission" date="2021-12" db="EMBL/GenBank/DDBJ databases">
        <title>Curvularia clavata genome.</title>
        <authorList>
            <person name="Cao Y."/>
        </authorList>
    </citation>
    <scope>NUCLEOTIDE SEQUENCE</scope>
    <source>
        <strain evidence="14">Yc1106</strain>
    </source>
</reference>
<dbReference type="SMART" id="SM00490">
    <property type="entry name" value="HELICc"/>
    <property type="match status" value="1"/>
</dbReference>
<comment type="subcellular location">
    <subcellularLocation>
        <location evidence="1">Nucleus</location>
    </subcellularLocation>
</comment>
<dbReference type="EC" id="3.6.4.12" evidence="3"/>
<keyword evidence="15" id="KW-1185">Reference proteome</keyword>
<protein>
    <recommendedName>
        <fullName evidence="3">DNA helicase</fullName>
        <ecNumber evidence="3">3.6.4.12</ecNumber>
    </recommendedName>
</protein>
<dbReference type="InterPro" id="IPR014001">
    <property type="entry name" value="Helicase_ATP-bd"/>
</dbReference>
<dbReference type="VEuPathDB" id="FungiDB:yc1106_04248"/>
<evidence type="ECO:0000256" key="7">
    <source>
        <dbReference type="ARBA" id="ARBA00022840"/>
    </source>
</evidence>
<organism evidence="14 15">
    <name type="scientific">Curvularia clavata</name>
    <dbReference type="NCBI Taxonomy" id="95742"/>
    <lineage>
        <taxon>Eukaryota</taxon>
        <taxon>Fungi</taxon>
        <taxon>Dikarya</taxon>
        <taxon>Ascomycota</taxon>
        <taxon>Pezizomycotina</taxon>
        <taxon>Dothideomycetes</taxon>
        <taxon>Pleosporomycetidae</taxon>
        <taxon>Pleosporales</taxon>
        <taxon>Pleosporineae</taxon>
        <taxon>Pleosporaceae</taxon>
        <taxon>Curvularia</taxon>
    </lineage>
</organism>
<evidence type="ECO:0000256" key="1">
    <source>
        <dbReference type="ARBA" id="ARBA00004123"/>
    </source>
</evidence>
<dbReference type="FunFam" id="3.40.50.10810:FF:000014">
    <property type="entry name" value="SWI/SNF-related matrix-associated actin-dependent regulator of chromatin subfamily A containing DEAD/H box 1"/>
    <property type="match status" value="1"/>
</dbReference>
<name>A0A9Q9DSP5_CURCL</name>
<feature type="region of interest" description="Disordered" evidence="11">
    <location>
        <begin position="1105"/>
        <end position="1125"/>
    </location>
</feature>
<evidence type="ECO:0000259" key="12">
    <source>
        <dbReference type="PROSITE" id="PS51192"/>
    </source>
</evidence>
<dbReference type="GO" id="GO:0005524">
    <property type="term" value="F:ATP binding"/>
    <property type="evidence" value="ECO:0007669"/>
    <property type="project" value="UniProtKB-KW"/>
</dbReference>
<evidence type="ECO:0000256" key="6">
    <source>
        <dbReference type="ARBA" id="ARBA00022806"/>
    </source>
</evidence>
<dbReference type="InterPro" id="IPR038718">
    <property type="entry name" value="SNF2-like_sf"/>
</dbReference>
<evidence type="ECO:0000313" key="14">
    <source>
        <dbReference type="EMBL" id="USP76974.1"/>
    </source>
</evidence>
<dbReference type="InterPro" id="IPR001650">
    <property type="entry name" value="Helicase_C-like"/>
</dbReference>
<keyword evidence="7" id="KW-0067">ATP-binding</keyword>
<evidence type="ECO:0000256" key="2">
    <source>
        <dbReference type="ARBA" id="ARBA00007025"/>
    </source>
</evidence>
<gene>
    <name evidence="14" type="ORF">yc1106_04248</name>
</gene>
<dbReference type="Gene3D" id="3.40.50.10810">
    <property type="entry name" value="Tandem AAA-ATPase domain"/>
    <property type="match status" value="1"/>
</dbReference>
<dbReference type="CDD" id="cd18793">
    <property type="entry name" value="SF2_C_SNF"/>
    <property type="match status" value="1"/>
</dbReference>
<dbReference type="GO" id="GO:0005694">
    <property type="term" value="C:chromosome"/>
    <property type="evidence" value="ECO:0007669"/>
    <property type="project" value="UniProtKB-ARBA"/>
</dbReference>
<evidence type="ECO:0000256" key="11">
    <source>
        <dbReference type="SAM" id="MobiDB-lite"/>
    </source>
</evidence>
<feature type="compositionally biased region" description="Acidic residues" evidence="11">
    <location>
        <begin position="527"/>
        <end position="536"/>
    </location>
</feature>
<evidence type="ECO:0000259" key="13">
    <source>
        <dbReference type="PROSITE" id="PS51194"/>
    </source>
</evidence>
<dbReference type="EMBL" id="CP089276">
    <property type="protein sequence ID" value="USP76974.1"/>
    <property type="molecule type" value="Genomic_DNA"/>
</dbReference>
<feature type="domain" description="Helicase ATP-binding" evidence="12">
    <location>
        <begin position="595"/>
        <end position="764"/>
    </location>
</feature>
<keyword evidence="9" id="KW-0238">DNA-binding</keyword>
<dbReference type="InterPro" id="IPR027417">
    <property type="entry name" value="P-loop_NTPase"/>
</dbReference>
<keyword evidence="5" id="KW-0378">Hydrolase</keyword>
<proteinExistence type="inferred from homology"/>
<sequence>MYRRDPIVSSSPPPGGPRATSASDDEQQDPYVTQPTQILGDRSPFFAAPSDTTQTTQPTQILTPRANRTQPSASSQLQVPRSSPPVQRCSSPVMSPTQSQQPYGGYRNPMAPPGTSFFPPQAVRKPIVDLTSDDPPVERDPDEDESEYRSNIPLSKIEMASMASRIEETPQKPTWDLSGYRYNSDQPRKRPFEASSGSPPKRQKPLPRQAGPSRAMPVDLTEDSDMTLEDITDFATQRNVKRLQAIYPNRSVKQLYDALLKKKGDFTDACSYLAEEESEDELLRSPQLGVAQSKSAPVVKKTAQRGLKQPVQSLQNKYSKLGATQNSPVVIDSPEKEAPKRRGRLVSGKDRKPKATFSSSPESSPPRLQPQAKKQAPIVVSSDEDEGIDAKLVADDDSDASVAPERNFSDDALLSFFNTCTVEAMIDLSGHKEEDIEEIFKQRPFDSLDDVRAIHVDLTPAEKGKKKARKPRITTGARLVDSTEGMWNAYSTIDSVVKQCEAIGKPMVAGMARWGIDIFGASTEEGMDVTSLDDSDTSSSRDSGYHTPKSTNGSDTDSKSIRRAAGHTKLLKQPSIMNNDVELKDYQVVGLNWLNLLWQTGTSGILADDMGLGKTCQIIAFLSHLKEEGTGKPALIVVPGSTLENWCREFERFSSSINFTPYYGSQAERFSHQESIHQNIMQGTCDVIITTYDLTFRKEDLIFLKKCRPEICIFDEGHMLKNANTIRYKSLMKIPTKCRILLTGTPLQNSLQELMSILGFLMPQVFYGEQQEEVQEMLQILFKHKAKTMESDSHNSLLSVQRIQRARTMLTPFILRRKKAQVLKHLPKKTSRVEYCELTDTQRLLYNEQLAKQRKILEDRAAGIMVKDHANVMMKLRQAAIHSLLFRHRYDNNTIRKMSKACLKEDMFAESNPDIIYEELELYQDYQCHQLASKYRALKKFELQNHEWMDSGKVTALLALLKKYKENGDRALVFSQFTSVMDILGWVFDDHDINFMRMDGSTPIQERQSLMDIFYQDESIQLFMISTKSGGAGINLACANKVIIFDSSFNPQDDIQAENRAHRVGQTREVEVVRLVTKGTVEEQIYALGVSKLELDKMVQGEDDGAAGAKGKGKKKDDASAAGALSKAEEAGMAAVEAMMMQQLQSPPEEKSKKSNVGEDVKEQYLKGLKDAGLDIEA</sequence>
<dbReference type="InterPro" id="IPR000330">
    <property type="entry name" value="SNF2_N"/>
</dbReference>
<evidence type="ECO:0000313" key="15">
    <source>
        <dbReference type="Proteomes" id="UP001056012"/>
    </source>
</evidence>
<feature type="region of interest" description="Disordered" evidence="11">
    <location>
        <begin position="276"/>
        <end position="385"/>
    </location>
</feature>
<dbReference type="PROSITE" id="PS51194">
    <property type="entry name" value="HELICASE_CTER"/>
    <property type="match status" value="1"/>
</dbReference>
<comment type="similarity">
    <text evidence="2">Belongs to the SNF2/RAD54 helicase family.</text>
</comment>
<feature type="region of interest" description="Disordered" evidence="11">
    <location>
        <begin position="1"/>
        <end position="224"/>
    </location>
</feature>
<dbReference type="GO" id="GO:0016787">
    <property type="term" value="F:hydrolase activity"/>
    <property type="evidence" value="ECO:0007669"/>
    <property type="project" value="UniProtKB-KW"/>
</dbReference>
<keyword evidence="8" id="KW-0156">Chromatin regulator</keyword>
<feature type="compositionally biased region" description="Polar residues" evidence="11">
    <location>
        <begin position="310"/>
        <end position="328"/>
    </location>
</feature>
<dbReference type="InterPro" id="IPR049730">
    <property type="entry name" value="SNF2/RAD54-like_C"/>
</dbReference>
<dbReference type="PANTHER" id="PTHR10799">
    <property type="entry name" value="SNF2/RAD54 HELICASE FAMILY"/>
    <property type="match status" value="1"/>
</dbReference>
<dbReference type="SUPFAM" id="SSF52540">
    <property type="entry name" value="P-loop containing nucleoside triphosphate hydrolases"/>
    <property type="match status" value="2"/>
</dbReference>
<dbReference type="GO" id="GO:0140658">
    <property type="term" value="F:ATP-dependent chromatin remodeler activity"/>
    <property type="evidence" value="ECO:0007669"/>
    <property type="project" value="UniProtKB-ARBA"/>
</dbReference>
<dbReference type="GO" id="GO:0005634">
    <property type="term" value="C:nucleus"/>
    <property type="evidence" value="ECO:0007669"/>
    <property type="project" value="UniProtKB-SubCell"/>
</dbReference>
<dbReference type="AlphaFoldDB" id="A0A9Q9DSP5"/>
<feature type="region of interest" description="Disordered" evidence="11">
    <location>
        <begin position="527"/>
        <end position="559"/>
    </location>
</feature>
<dbReference type="Pfam" id="PF00271">
    <property type="entry name" value="Helicase_C"/>
    <property type="match status" value="1"/>
</dbReference>
<feature type="compositionally biased region" description="Polar residues" evidence="11">
    <location>
        <begin position="66"/>
        <end position="102"/>
    </location>
</feature>
<evidence type="ECO:0000256" key="3">
    <source>
        <dbReference type="ARBA" id="ARBA00012551"/>
    </source>
</evidence>
<dbReference type="Proteomes" id="UP001056012">
    <property type="component" value="Chromosome 3"/>
</dbReference>